<sequence length="115" mass="12211">MGLAWAFLWFGGQALAQESPQSGGEAVGRALDALHLRAEPAPSADFVEKARPDSSSLDYKPLAPTDKSSNKKSAAELDALGADLEKALERNRKAAARVKTPDSPAARPSPKKNRD</sequence>
<gene>
    <name evidence="2" type="ORF">H2LOC_015075</name>
</gene>
<organism evidence="2 3">
    <name type="scientific">Methylocystis heyeri</name>
    <dbReference type="NCBI Taxonomy" id="391905"/>
    <lineage>
        <taxon>Bacteria</taxon>
        <taxon>Pseudomonadati</taxon>
        <taxon>Pseudomonadota</taxon>
        <taxon>Alphaproteobacteria</taxon>
        <taxon>Hyphomicrobiales</taxon>
        <taxon>Methylocystaceae</taxon>
        <taxon>Methylocystis</taxon>
    </lineage>
</organism>
<dbReference type="OrthoDB" id="8456464at2"/>
<evidence type="ECO:0000256" key="1">
    <source>
        <dbReference type="SAM" id="MobiDB-lite"/>
    </source>
</evidence>
<evidence type="ECO:0000313" key="3">
    <source>
        <dbReference type="Proteomes" id="UP000309061"/>
    </source>
</evidence>
<evidence type="ECO:0000313" key="2">
    <source>
        <dbReference type="EMBL" id="QGM46908.1"/>
    </source>
</evidence>
<feature type="compositionally biased region" description="Basic and acidic residues" evidence="1">
    <location>
        <begin position="83"/>
        <end position="92"/>
    </location>
</feature>
<dbReference type="Proteomes" id="UP000309061">
    <property type="component" value="Chromosome"/>
</dbReference>
<dbReference type="EMBL" id="CP046052">
    <property type="protein sequence ID" value="QGM46908.1"/>
    <property type="molecule type" value="Genomic_DNA"/>
</dbReference>
<dbReference type="AlphaFoldDB" id="A0A6B8KJW9"/>
<name>A0A6B8KJW9_9HYPH</name>
<feature type="region of interest" description="Disordered" evidence="1">
    <location>
        <begin position="39"/>
        <end position="115"/>
    </location>
</feature>
<keyword evidence="3" id="KW-1185">Reference proteome</keyword>
<dbReference type="RefSeq" id="WP_136497795.1">
    <property type="nucleotide sequence ID" value="NZ_CP046052.1"/>
</dbReference>
<reference evidence="2 3" key="1">
    <citation type="submission" date="2019-11" db="EMBL/GenBank/DDBJ databases">
        <title>The genome sequence of Methylocystis heyeri.</title>
        <authorList>
            <person name="Oshkin I.Y."/>
            <person name="Miroshnikov K."/>
            <person name="Dedysh S.N."/>
        </authorList>
    </citation>
    <scope>NUCLEOTIDE SEQUENCE [LARGE SCALE GENOMIC DNA]</scope>
    <source>
        <strain evidence="2 3">H2</strain>
    </source>
</reference>
<proteinExistence type="predicted"/>
<dbReference type="KEGG" id="mhey:H2LOC_015075"/>
<accession>A0A6B8KJW9</accession>
<protein>
    <submittedName>
        <fullName evidence="2">Uncharacterized protein</fullName>
    </submittedName>
</protein>